<keyword evidence="1" id="KW-0175">Coiled coil</keyword>
<name>A0ABN8PV43_9CNID</name>
<feature type="signal peptide" evidence="3">
    <location>
        <begin position="1"/>
        <end position="22"/>
    </location>
</feature>
<accession>A0ABN8PV43</accession>
<evidence type="ECO:0008006" key="6">
    <source>
        <dbReference type="Google" id="ProtNLM"/>
    </source>
</evidence>
<evidence type="ECO:0000256" key="3">
    <source>
        <dbReference type="SAM" id="SignalP"/>
    </source>
</evidence>
<feature type="transmembrane region" description="Helical" evidence="2">
    <location>
        <begin position="415"/>
        <end position="437"/>
    </location>
</feature>
<keyword evidence="3" id="KW-0732">Signal</keyword>
<keyword evidence="2" id="KW-0812">Transmembrane</keyword>
<dbReference type="Proteomes" id="UP001159405">
    <property type="component" value="Unassembled WGS sequence"/>
</dbReference>
<feature type="chain" id="PRO_5046142097" description="Protein brambleberry" evidence="3">
    <location>
        <begin position="23"/>
        <end position="568"/>
    </location>
</feature>
<protein>
    <recommendedName>
        <fullName evidence="6">Protein brambleberry</fullName>
    </recommendedName>
</protein>
<feature type="coiled-coil region" evidence="1">
    <location>
        <begin position="204"/>
        <end position="274"/>
    </location>
</feature>
<keyword evidence="5" id="KW-1185">Reference proteome</keyword>
<gene>
    <name evidence="4" type="ORF">PLOB_00048325</name>
</gene>
<reference evidence="4 5" key="1">
    <citation type="submission" date="2022-05" db="EMBL/GenBank/DDBJ databases">
        <authorList>
            <consortium name="Genoscope - CEA"/>
            <person name="William W."/>
        </authorList>
    </citation>
    <scope>NUCLEOTIDE SEQUENCE [LARGE SCALE GENOMIC DNA]</scope>
</reference>
<evidence type="ECO:0000313" key="4">
    <source>
        <dbReference type="EMBL" id="CAH3150900.1"/>
    </source>
</evidence>
<keyword evidence="2" id="KW-1133">Transmembrane helix</keyword>
<dbReference type="EMBL" id="CALNXK010000090">
    <property type="protein sequence ID" value="CAH3150900.1"/>
    <property type="molecule type" value="Genomic_DNA"/>
</dbReference>
<dbReference type="InterPro" id="IPR040346">
    <property type="entry name" value="GEX1/Brambleberry"/>
</dbReference>
<evidence type="ECO:0000256" key="2">
    <source>
        <dbReference type="SAM" id="Phobius"/>
    </source>
</evidence>
<evidence type="ECO:0000313" key="5">
    <source>
        <dbReference type="Proteomes" id="UP001159405"/>
    </source>
</evidence>
<organism evidence="4 5">
    <name type="scientific">Porites lobata</name>
    <dbReference type="NCBI Taxonomy" id="104759"/>
    <lineage>
        <taxon>Eukaryota</taxon>
        <taxon>Metazoa</taxon>
        <taxon>Cnidaria</taxon>
        <taxon>Anthozoa</taxon>
        <taxon>Hexacorallia</taxon>
        <taxon>Scleractinia</taxon>
        <taxon>Fungiina</taxon>
        <taxon>Poritidae</taxon>
        <taxon>Porites</taxon>
    </lineage>
</organism>
<proteinExistence type="predicted"/>
<feature type="transmembrane region" description="Helical" evidence="2">
    <location>
        <begin position="376"/>
        <end position="403"/>
    </location>
</feature>
<dbReference type="PANTHER" id="PTHR33538:SF1">
    <property type="entry name" value="PROTEIN BRAMBLEBERRY"/>
    <property type="match status" value="1"/>
</dbReference>
<keyword evidence="2" id="KW-0472">Membrane</keyword>
<comment type="caution">
    <text evidence="4">The sequence shown here is derived from an EMBL/GenBank/DDBJ whole genome shotgun (WGS) entry which is preliminary data.</text>
</comment>
<dbReference type="PANTHER" id="PTHR33538">
    <property type="entry name" value="PROTEIN GAMETE EXPRESSED 1"/>
    <property type="match status" value="1"/>
</dbReference>
<evidence type="ECO:0000256" key="1">
    <source>
        <dbReference type="SAM" id="Coils"/>
    </source>
</evidence>
<sequence length="568" mass="64708">MNLQQAAVAVIFTCLLLFPAQAWWPFSSSSSEETGSEQGRHLQDSPVPFEMSTAEEKFLAEARKYMGDLSPLDSCHQIVINRIKKSCGDINEVELAKLGVALLNCQSKSEGRRTYECTDEMELRECTADMDANTWNSYHIISNRARSICYATRQQQFRLKTEFTVNKLANQAENQMHLMNHLQDGQRRLTDVAEDTVIRVTAGQERLVRQQQQLQSNYEDVQRSISFSLRGNVRALNHEKVLIDNGRRQLKEMAKTVKEKLENATLEIKKQDVDRKVSHRKILEDLNRIRSKAEEVWNKIDHSTLQMMSYHSETTQHYNETMQNLKIINETIVYLLKVTNQMQEKIDDRLSWLTQHLGGTGDKLAIITTCLLHAGYFLLATLCILFLNAPLFTRLVLLILVPINAWSEIKFRSSLSYGSLSCLLTLALIGNWLFFYIRRKYSQFHENLLCAPKSSPLALNVESFVSRWSRDKTPSDKGNESDVTSTFYCILEDSAIPTSCVGPVGDTKRQLDLSIPEATSTPSKVSTPRRRCGALTRTGSACKNVISKGSLKCRRHSRMESSFIPDEC</sequence>